<name>A0ABP6GKI2_9ACTN</name>
<dbReference type="InterPro" id="IPR025341">
    <property type="entry name" value="DUF4247"/>
</dbReference>
<dbReference type="RefSeq" id="WP_344449755.1">
    <property type="nucleotide sequence ID" value="NZ_BAAATZ010000006.1"/>
</dbReference>
<keyword evidence="2" id="KW-1185">Reference proteome</keyword>
<gene>
    <name evidence="1" type="ORF">GCM10010439_17780</name>
</gene>
<evidence type="ECO:0000313" key="2">
    <source>
        <dbReference type="Proteomes" id="UP001501842"/>
    </source>
</evidence>
<reference evidence="2" key="1">
    <citation type="journal article" date="2019" name="Int. J. Syst. Evol. Microbiol.">
        <title>The Global Catalogue of Microorganisms (GCM) 10K type strain sequencing project: providing services to taxonomists for standard genome sequencing and annotation.</title>
        <authorList>
            <consortium name="The Broad Institute Genomics Platform"/>
            <consortium name="The Broad Institute Genome Sequencing Center for Infectious Disease"/>
            <person name="Wu L."/>
            <person name="Ma J."/>
        </authorList>
    </citation>
    <scope>NUCLEOTIDE SEQUENCE [LARGE SCALE GENOMIC DNA]</scope>
    <source>
        <strain evidence="2">JCM 8201</strain>
    </source>
</reference>
<protein>
    <submittedName>
        <fullName evidence="1">DUF4247 domain-containing protein</fullName>
    </submittedName>
</protein>
<dbReference type="Proteomes" id="UP001501842">
    <property type="component" value="Unassembled WGS sequence"/>
</dbReference>
<dbReference type="EMBL" id="BAAATZ010000006">
    <property type="protein sequence ID" value="GAA2723165.1"/>
    <property type="molecule type" value="Genomic_DNA"/>
</dbReference>
<accession>A0ABP6GKI2</accession>
<sequence>MKKAVIGGGILTLIGAIVLLVTLTGGAKSPRDWIAGRFPASGGGYQSGQPPLRTADQIIRRSQPLDRAYDPAGVFLRYPGAVVAVLPAAGGSLIYVDTPERGYARWHRYVNGRWGGPDGRASLFRGGGPGDGK</sequence>
<evidence type="ECO:0000313" key="1">
    <source>
        <dbReference type="EMBL" id="GAA2723165.1"/>
    </source>
</evidence>
<dbReference type="Pfam" id="PF14042">
    <property type="entry name" value="DUF4247"/>
    <property type="match status" value="1"/>
</dbReference>
<comment type="caution">
    <text evidence="1">The sequence shown here is derived from an EMBL/GenBank/DDBJ whole genome shotgun (WGS) entry which is preliminary data.</text>
</comment>
<organism evidence="1 2">
    <name type="scientific">Actinocorallia aurantiaca</name>
    <dbReference type="NCBI Taxonomy" id="46204"/>
    <lineage>
        <taxon>Bacteria</taxon>
        <taxon>Bacillati</taxon>
        <taxon>Actinomycetota</taxon>
        <taxon>Actinomycetes</taxon>
        <taxon>Streptosporangiales</taxon>
        <taxon>Thermomonosporaceae</taxon>
        <taxon>Actinocorallia</taxon>
    </lineage>
</organism>
<proteinExistence type="predicted"/>